<keyword evidence="3" id="KW-0560">Oxidoreductase</keyword>
<evidence type="ECO:0000256" key="5">
    <source>
        <dbReference type="ARBA" id="ARBA00023244"/>
    </source>
</evidence>
<sequence length="214" mass="24132">MRLYPMMVNLEGKRCLVVGGGRVAERKIDKLLAAGAEIAVVAPSCTEAVAKWAREERLFLYRRPFAPEDTRHALIVIAATDDPDVNLAVYQACASHQWVNIADRPDLCSFTVPSVVERGDLQIAISTGGHNPGLAKKLRRQMEAHIGPEYEEYTAFLGAMRRRVLELSLDDRQKREILSALLDDRFLCWTKSGERERRDLEAERIIENARQTGT</sequence>
<evidence type="ECO:0000256" key="3">
    <source>
        <dbReference type="ARBA" id="ARBA00023002"/>
    </source>
</evidence>
<dbReference type="GO" id="GO:0004325">
    <property type="term" value="F:ferrochelatase activity"/>
    <property type="evidence" value="ECO:0007669"/>
    <property type="project" value="InterPro"/>
</dbReference>
<proteinExistence type="predicted"/>
<protein>
    <recommendedName>
        <fullName evidence="2">precorrin-2 dehydrogenase</fullName>
        <ecNumber evidence="2">1.3.1.76</ecNumber>
    </recommendedName>
</protein>
<organism evidence="8 9">
    <name type="scientific">Brevibacillus composti</name>
    <dbReference type="NCBI Taxonomy" id="2796470"/>
    <lineage>
        <taxon>Bacteria</taxon>
        <taxon>Bacillati</taxon>
        <taxon>Bacillota</taxon>
        <taxon>Bacilli</taxon>
        <taxon>Bacillales</taxon>
        <taxon>Paenibacillaceae</taxon>
        <taxon>Brevibacillus</taxon>
    </lineage>
</organism>
<dbReference type="Pfam" id="PF22440">
    <property type="entry name" value="SirC_C"/>
    <property type="match status" value="1"/>
</dbReference>
<evidence type="ECO:0000259" key="7">
    <source>
        <dbReference type="Pfam" id="PF14824"/>
    </source>
</evidence>
<evidence type="ECO:0000313" key="9">
    <source>
        <dbReference type="Proteomes" id="UP000595847"/>
    </source>
</evidence>
<dbReference type="Pfam" id="PF13241">
    <property type="entry name" value="NAD_binding_7"/>
    <property type="match status" value="1"/>
</dbReference>
<evidence type="ECO:0000256" key="4">
    <source>
        <dbReference type="ARBA" id="ARBA00023027"/>
    </source>
</evidence>
<dbReference type="InterPro" id="IPR042518">
    <property type="entry name" value="SirC_C"/>
</dbReference>
<keyword evidence="4" id="KW-0520">NAD</keyword>
<evidence type="ECO:0000256" key="6">
    <source>
        <dbReference type="ARBA" id="ARBA00047561"/>
    </source>
</evidence>
<dbReference type="Gene3D" id="1.10.8.610">
    <property type="entry name" value="SirC, precorrin-2 dehydrogenase, C-terminal helical domain-like"/>
    <property type="match status" value="1"/>
</dbReference>
<comment type="catalytic activity">
    <reaction evidence="6">
        <text>precorrin-2 + NAD(+) = sirohydrochlorin + NADH + 2 H(+)</text>
        <dbReference type="Rhea" id="RHEA:15613"/>
        <dbReference type="ChEBI" id="CHEBI:15378"/>
        <dbReference type="ChEBI" id="CHEBI:57540"/>
        <dbReference type="ChEBI" id="CHEBI:57945"/>
        <dbReference type="ChEBI" id="CHEBI:58351"/>
        <dbReference type="ChEBI" id="CHEBI:58827"/>
        <dbReference type="EC" id="1.3.1.76"/>
    </reaction>
</comment>
<dbReference type="PANTHER" id="PTHR35330:SF1">
    <property type="entry name" value="SIROHEME BIOSYNTHESIS PROTEIN MET8"/>
    <property type="match status" value="1"/>
</dbReference>
<dbReference type="InterPro" id="IPR028281">
    <property type="entry name" value="Sirohaem_synthase_central"/>
</dbReference>
<dbReference type="InterPro" id="IPR006367">
    <property type="entry name" value="Sirohaem_synthase_N"/>
</dbReference>
<dbReference type="SUPFAM" id="SSF75615">
    <property type="entry name" value="Siroheme synthase middle domains-like"/>
    <property type="match status" value="1"/>
</dbReference>
<dbReference type="InterPro" id="IPR036291">
    <property type="entry name" value="NAD(P)-bd_dom_sf"/>
</dbReference>
<dbReference type="RefSeq" id="WP_198827232.1">
    <property type="nucleotide sequence ID" value="NZ_CP066308.1"/>
</dbReference>
<gene>
    <name evidence="8" type="ORF">JD108_17285</name>
</gene>
<dbReference type="InterPro" id="IPR028161">
    <property type="entry name" value="Met8-like"/>
</dbReference>
<dbReference type="Proteomes" id="UP000595847">
    <property type="component" value="Chromosome"/>
</dbReference>
<dbReference type="AlphaFoldDB" id="A0A7T5EJD3"/>
<dbReference type="GO" id="GO:0043115">
    <property type="term" value="F:precorrin-2 dehydrogenase activity"/>
    <property type="evidence" value="ECO:0007669"/>
    <property type="project" value="UniProtKB-EC"/>
</dbReference>
<feature type="domain" description="Siroheme synthase central" evidence="7">
    <location>
        <begin position="118"/>
        <end position="145"/>
    </location>
</feature>
<name>A0A7T5EJD3_9BACL</name>
<evidence type="ECO:0000256" key="2">
    <source>
        <dbReference type="ARBA" id="ARBA00012400"/>
    </source>
</evidence>
<evidence type="ECO:0000313" key="8">
    <source>
        <dbReference type="EMBL" id="QQE73625.1"/>
    </source>
</evidence>
<dbReference type="EMBL" id="CP066308">
    <property type="protein sequence ID" value="QQE73625.1"/>
    <property type="molecule type" value="Genomic_DNA"/>
</dbReference>
<dbReference type="KEGG" id="bcop:JD108_17285"/>
<dbReference type="NCBIfam" id="TIGR01470">
    <property type="entry name" value="cysG_Nterm"/>
    <property type="match status" value="1"/>
</dbReference>
<reference evidence="8 9" key="1">
    <citation type="submission" date="2020-12" db="EMBL/GenBank/DDBJ databases">
        <title>strain FJAT-54423T represents a novel species of the genus Brevibacillus.</title>
        <authorList>
            <person name="Tang R."/>
        </authorList>
    </citation>
    <scope>NUCLEOTIDE SEQUENCE [LARGE SCALE GENOMIC DNA]</scope>
    <source>
        <strain evidence="8 9">FJAT-54423</strain>
    </source>
</reference>
<keyword evidence="5" id="KW-0627">Porphyrin biosynthesis</keyword>
<dbReference type="PANTHER" id="PTHR35330">
    <property type="entry name" value="SIROHEME BIOSYNTHESIS PROTEIN MET8"/>
    <property type="match status" value="1"/>
</dbReference>
<dbReference type="Pfam" id="PF14824">
    <property type="entry name" value="Sirohm_synth_M"/>
    <property type="match status" value="1"/>
</dbReference>
<dbReference type="SUPFAM" id="SSF51735">
    <property type="entry name" value="NAD(P)-binding Rossmann-fold domains"/>
    <property type="match status" value="1"/>
</dbReference>
<comment type="pathway">
    <text evidence="1">Porphyrin-containing compound metabolism; siroheme biosynthesis; sirohydrochlorin from precorrin-2: step 1/1.</text>
</comment>
<dbReference type="UniPathway" id="UPA00262">
    <property type="reaction ID" value="UER00222"/>
</dbReference>
<dbReference type="Gene3D" id="3.40.50.720">
    <property type="entry name" value="NAD(P)-binding Rossmann-like Domain"/>
    <property type="match status" value="1"/>
</dbReference>
<accession>A0A7T5EJD3</accession>
<dbReference type="EC" id="1.3.1.76" evidence="2"/>
<dbReference type="GO" id="GO:0019354">
    <property type="term" value="P:siroheme biosynthetic process"/>
    <property type="evidence" value="ECO:0007669"/>
    <property type="project" value="UniProtKB-UniPathway"/>
</dbReference>
<evidence type="ECO:0000256" key="1">
    <source>
        <dbReference type="ARBA" id="ARBA00005010"/>
    </source>
</evidence>